<evidence type="ECO:0000313" key="3">
    <source>
        <dbReference type="Proteomes" id="UP000626109"/>
    </source>
</evidence>
<gene>
    <name evidence="2" type="ORF">PGLA2088_LOCUS44528</name>
    <name evidence="1" type="ORF">PGLA2088_LOCUS6630</name>
</gene>
<dbReference type="AlphaFoldDB" id="A0A813ICU5"/>
<organism evidence="1 3">
    <name type="scientific">Polarella glacialis</name>
    <name type="common">Dinoflagellate</name>
    <dbReference type="NCBI Taxonomy" id="89957"/>
    <lineage>
        <taxon>Eukaryota</taxon>
        <taxon>Sar</taxon>
        <taxon>Alveolata</taxon>
        <taxon>Dinophyceae</taxon>
        <taxon>Suessiales</taxon>
        <taxon>Suessiaceae</taxon>
        <taxon>Polarella</taxon>
    </lineage>
</organism>
<dbReference type="Proteomes" id="UP000626109">
    <property type="component" value="Unassembled WGS sequence"/>
</dbReference>
<dbReference type="EMBL" id="CAJNNW010006669">
    <property type="protein sequence ID" value="CAE8648516.1"/>
    <property type="molecule type" value="Genomic_DNA"/>
</dbReference>
<comment type="caution">
    <text evidence="1">The sequence shown here is derived from an EMBL/GenBank/DDBJ whole genome shotgun (WGS) entry which is preliminary data.</text>
</comment>
<evidence type="ECO:0000313" key="2">
    <source>
        <dbReference type="EMBL" id="CAE8726546.1"/>
    </source>
</evidence>
<sequence>MCKHSATALAFYDEDGDEMREKKERYLNEMQKQVGDVLARATGQAQKLCGMLSAELDEKVKDHVIRMQKILGECDKSNSSEAPAVYENLAKQMVLHLHSLRRPAIEHFQKLISLSGRSQFLEDTLRSQRTESMVALLTNSRSNVPRTETFFDGELELGYL</sequence>
<dbReference type="EMBL" id="CAJNNW010035237">
    <property type="protein sequence ID" value="CAE8726546.1"/>
    <property type="molecule type" value="Genomic_DNA"/>
</dbReference>
<protein>
    <submittedName>
        <fullName evidence="1">Uncharacterized protein</fullName>
    </submittedName>
</protein>
<evidence type="ECO:0000313" key="1">
    <source>
        <dbReference type="EMBL" id="CAE8648516.1"/>
    </source>
</evidence>
<feature type="non-terminal residue" evidence="1">
    <location>
        <position position="1"/>
    </location>
</feature>
<name>A0A813ICU5_POLGL</name>
<accession>A0A813ICU5</accession>
<reference evidence="1" key="1">
    <citation type="submission" date="2021-02" db="EMBL/GenBank/DDBJ databases">
        <authorList>
            <person name="Dougan E. K."/>
            <person name="Rhodes N."/>
            <person name="Thang M."/>
            <person name="Chan C."/>
        </authorList>
    </citation>
    <scope>NUCLEOTIDE SEQUENCE</scope>
</reference>
<proteinExistence type="predicted"/>